<feature type="domain" description="4Fe-4S Wbl-type" evidence="1">
    <location>
        <begin position="1"/>
        <end position="76"/>
    </location>
</feature>
<evidence type="ECO:0000313" key="2">
    <source>
        <dbReference type="EMBL" id="MFB9558684.1"/>
    </source>
</evidence>
<evidence type="ECO:0000259" key="1">
    <source>
        <dbReference type="PROSITE" id="PS51674"/>
    </source>
</evidence>
<dbReference type="Proteomes" id="UP001589716">
    <property type="component" value="Unassembled WGS sequence"/>
</dbReference>
<comment type="caution">
    <text evidence="2">The sequence shown here is derived from an EMBL/GenBank/DDBJ whole genome shotgun (WGS) entry which is preliminary data.</text>
</comment>
<gene>
    <name evidence="2" type="ORF">ACFFTP_31450</name>
</gene>
<protein>
    <submittedName>
        <fullName evidence="2">WhiB family transcriptional regulator</fullName>
    </submittedName>
</protein>
<feature type="non-terminal residue" evidence="2">
    <location>
        <position position="182"/>
    </location>
</feature>
<organism evidence="2 3">
    <name type="scientific">Streptomyces roseoviridis</name>
    <dbReference type="NCBI Taxonomy" id="67361"/>
    <lineage>
        <taxon>Bacteria</taxon>
        <taxon>Bacillati</taxon>
        <taxon>Actinomycetota</taxon>
        <taxon>Actinomycetes</taxon>
        <taxon>Kitasatosporales</taxon>
        <taxon>Streptomycetaceae</taxon>
        <taxon>Streptomyces</taxon>
    </lineage>
</organism>
<dbReference type="EMBL" id="JBHMCT010000065">
    <property type="protein sequence ID" value="MFB9558684.1"/>
    <property type="molecule type" value="Genomic_DNA"/>
</dbReference>
<feature type="non-terminal residue" evidence="2">
    <location>
        <position position="1"/>
    </location>
</feature>
<name>A0ABV5QZ71_9ACTN</name>
<reference evidence="2 3" key="1">
    <citation type="submission" date="2024-09" db="EMBL/GenBank/DDBJ databases">
        <authorList>
            <person name="Sun Q."/>
            <person name="Mori K."/>
        </authorList>
    </citation>
    <scope>NUCLEOTIDE SEQUENCE [LARGE SCALE GENOMIC DNA]</scope>
    <source>
        <strain evidence="2 3">JCM 4414</strain>
    </source>
</reference>
<sequence>SAADPTLPLDAWGPRIADGDLEQAERHEQTRRAIEICGRCPILDACRTYANTETPEGLLAEPDGIWGGQTSLERHRALIGRRTAQPVSDVQIAEAGSEPKRRLLAALARETDEELVAYRAGMDVRTANWHRSALCSLLGLDKETATRQQLLDFARHHDLLPANVRIVPDGRWPVVAAPTTDG</sequence>
<dbReference type="RefSeq" id="WP_382746331.1">
    <property type="nucleotide sequence ID" value="NZ_JBHMCT010000065.1"/>
</dbReference>
<keyword evidence="3" id="KW-1185">Reference proteome</keyword>
<proteinExistence type="predicted"/>
<dbReference type="Pfam" id="PF02467">
    <property type="entry name" value="Whib"/>
    <property type="match status" value="1"/>
</dbReference>
<evidence type="ECO:0000313" key="3">
    <source>
        <dbReference type="Proteomes" id="UP001589716"/>
    </source>
</evidence>
<dbReference type="InterPro" id="IPR034768">
    <property type="entry name" value="4FE4S_WBL"/>
</dbReference>
<dbReference type="PROSITE" id="PS51674">
    <property type="entry name" value="4FE4S_WBL"/>
    <property type="match status" value="1"/>
</dbReference>
<accession>A0ABV5QZ71</accession>